<reference evidence="2" key="1">
    <citation type="journal article" date="2020" name="Nat. Commun.">
        <title>Genome assembly of wild tea tree DASZ reveals pedigree and selection history of tea varieties.</title>
        <authorList>
            <person name="Zhang W."/>
            <person name="Zhang Y."/>
            <person name="Qiu H."/>
            <person name="Guo Y."/>
            <person name="Wan H."/>
            <person name="Zhang X."/>
            <person name="Scossa F."/>
            <person name="Alseekh S."/>
            <person name="Zhang Q."/>
            <person name="Wang P."/>
            <person name="Xu L."/>
            <person name="Schmidt M.H."/>
            <person name="Jia X."/>
            <person name="Li D."/>
            <person name="Zhu A."/>
            <person name="Guo F."/>
            <person name="Chen W."/>
            <person name="Ni D."/>
            <person name="Usadel B."/>
            <person name="Fernie A.R."/>
            <person name="Wen W."/>
        </authorList>
    </citation>
    <scope>NUCLEOTIDE SEQUENCE [LARGE SCALE GENOMIC DNA]</scope>
    <source>
        <strain evidence="2">cv. G240</strain>
    </source>
</reference>
<dbReference type="AlphaFoldDB" id="A0A7J7FW15"/>
<evidence type="ECO:0000313" key="2">
    <source>
        <dbReference type="Proteomes" id="UP000593564"/>
    </source>
</evidence>
<protein>
    <submittedName>
        <fullName evidence="1">Uncharacterized protein</fullName>
    </submittedName>
</protein>
<name>A0A7J7FW15_CAMSI</name>
<evidence type="ECO:0000313" key="1">
    <source>
        <dbReference type="EMBL" id="KAF5932307.1"/>
    </source>
</evidence>
<comment type="caution">
    <text evidence="1">The sequence shown here is derived from an EMBL/GenBank/DDBJ whole genome shotgun (WGS) entry which is preliminary data.</text>
</comment>
<reference evidence="1 2" key="2">
    <citation type="submission" date="2020-07" db="EMBL/GenBank/DDBJ databases">
        <title>Genome assembly of wild tea tree DASZ reveals pedigree and selection history of tea varieties.</title>
        <authorList>
            <person name="Zhang W."/>
        </authorList>
    </citation>
    <scope>NUCLEOTIDE SEQUENCE [LARGE SCALE GENOMIC DNA]</scope>
    <source>
        <strain evidence="2">cv. G240</strain>
        <tissue evidence="1">Leaf</tissue>
    </source>
</reference>
<organism evidence="1 2">
    <name type="scientific">Camellia sinensis</name>
    <name type="common">Tea plant</name>
    <name type="synonym">Thea sinensis</name>
    <dbReference type="NCBI Taxonomy" id="4442"/>
    <lineage>
        <taxon>Eukaryota</taxon>
        <taxon>Viridiplantae</taxon>
        <taxon>Streptophyta</taxon>
        <taxon>Embryophyta</taxon>
        <taxon>Tracheophyta</taxon>
        <taxon>Spermatophyta</taxon>
        <taxon>Magnoliopsida</taxon>
        <taxon>eudicotyledons</taxon>
        <taxon>Gunneridae</taxon>
        <taxon>Pentapetalae</taxon>
        <taxon>asterids</taxon>
        <taxon>Ericales</taxon>
        <taxon>Theaceae</taxon>
        <taxon>Camellia</taxon>
    </lineage>
</organism>
<proteinExistence type="predicted"/>
<dbReference type="Proteomes" id="UP000593564">
    <property type="component" value="Unassembled WGS sequence"/>
</dbReference>
<keyword evidence="2" id="KW-1185">Reference proteome</keyword>
<accession>A0A7J7FW15</accession>
<dbReference type="EMBL" id="JACBKZ010000014">
    <property type="protein sequence ID" value="KAF5932307.1"/>
    <property type="molecule type" value="Genomic_DNA"/>
</dbReference>
<gene>
    <name evidence="1" type="ORF">HYC85_028478</name>
</gene>
<sequence length="100" mass="11964">MPPNEQPQYWTDYLALEQERYNQRLQWEQQMANQVNILGTWFDEFAAAQNSLIQQFGEFRVDSGRRDEVTRNRIDQIDHQVTQVYHHYFPPPPPSPDNDA</sequence>